<evidence type="ECO:0000313" key="3">
    <source>
        <dbReference type="EMBL" id="MDP9868461.1"/>
    </source>
</evidence>
<name>A0ABT9RHZ1_9ACTN</name>
<feature type="transmembrane region" description="Helical" evidence="2">
    <location>
        <begin position="98"/>
        <end position="122"/>
    </location>
</feature>
<accession>A0ABT9RHZ1</accession>
<proteinExistence type="predicted"/>
<dbReference type="EMBL" id="JAUSRB010000002">
    <property type="protein sequence ID" value="MDP9868461.1"/>
    <property type="molecule type" value="Genomic_DNA"/>
</dbReference>
<keyword evidence="2" id="KW-0812">Transmembrane</keyword>
<feature type="transmembrane region" description="Helical" evidence="2">
    <location>
        <begin position="60"/>
        <end position="86"/>
    </location>
</feature>
<feature type="region of interest" description="Disordered" evidence="1">
    <location>
        <begin position="33"/>
        <end position="52"/>
    </location>
</feature>
<evidence type="ECO:0000256" key="1">
    <source>
        <dbReference type="SAM" id="MobiDB-lite"/>
    </source>
</evidence>
<protein>
    <submittedName>
        <fullName evidence="3">Uncharacterized protein</fullName>
    </submittedName>
</protein>
<dbReference type="Proteomes" id="UP001230426">
    <property type="component" value="Unassembled WGS sequence"/>
</dbReference>
<comment type="caution">
    <text evidence="3">The sequence shown here is derived from an EMBL/GenBank/DDBJ whole genome shotgun (WGS) entry which is preliminary data.</text>
</comment>
<dbReference type="RefSeq" id="WP_306871354.1">
    <property type="nucleotide sequence ID" value="NZ_JAUSRB010000002.1"/>
</dbReference>
<evidence type="ECO:0000313" key="4">
    <source>
        <dbReference type="Proteomes" id="UP001230426"/>
    </source>
</evidence>
<gene>
    <name evidence="3" type="ORF">J2S55_007727</name>
</gene>
<keyword evidence="2" id="KW-0472">Membrane</keyword>
<evidence type="ECO:0000256" key="2">
    <source>
        <dbReference type="SAM" id="Phobius"/>
    </source>
</evidence>
<keyword evidence="4" id="KW-1185">Reference proteome</keyword>
<feature type="transmembrane region" description="Helical" evidence="2">
    <location>
        <begin position="134"/>
        <end position="154"/>
    </location>
</feature>
<sequence length="160" mass="17055">MELVLGIFAALLGILSLLRDVLDWKLPRKRRVTERDEREMGPVPTAAPTGPDKPLGSGGVWVALTVQALLILFTVDVALGLGSFYVTTPGGSPSRAGGLWALDALLLVMSLVYGAMGLYLRSKDMLVGPISDRVYLYVWSGGIGLAAAVLLLILRAGDMF</sequence>
<keyword evidence="2" id="KW-1133">Transmembrane helix</keyword>
<organism evidence="3 4">
    <name type="scientific">Streptosporangium brasiliense</name>
    <dbReference type="NCBI Taxonomy" id="47480"/>
    <lineage>
        <taxon>Bacteria</taxon>
        <taxon>Bacillati</taxon>
        <taxon>Actinomycetota</taxon>
        <taxon>Actinomycetes</taxon>
        <taxon>Streptosporangiales</taxon>
        <taxon>Streptosporangiaceae</taxon>
        <taxon>Streptosporangium</taxon>
    </lineage>
</organism>
<reference evidence="3 4" key="1">
    <citation type="submission" date="2023-07" db="EMBL/GenBank/DDBJ databases">
        <title>Sequencing the genomes of 1000 actinobacteria strains.</title>
        <authorList>
            <person name="Klenk H.-P."/>
        </authorList>
    </citation>
    <scope>NUCLEOTIDE SEQUENCE [LARGE SCALE GENOMIC DNA]</scope>
    <source>
        <strain evidence="3 4">DSM 44109</strain>
    </source>
</reference>